<evidence type="ECO:0000313" key="1">
    <source>
        <dbReference type="EMBL" id="XDI38227.1"/>
    </source>
</evidence>
<reference evidence="1" key="1">
    <citation type="submission" date="2024-07" db="EMBL/GenBank/DDBJ databases">
        <title>Identification and characteristics of an arsenic-resistant bacterial isolate, which belongs to a novel species.</title>
        <authorList>
            <person name="Juszczyk A."/>
            <person name="Kowalczyk A."/>
            <person name="Was K."/>
            <person name="Kosowicz W."/>
            <person name="Budzyn A."/>
            <person name="Latowski D."/>
        </authorList>
    </citation>
    <scope>NUCLEOTIDE SEQUENCE</scope>
    <source>
        <strain evidence="1">As8PL</strain>
    </source>
</reference>
<gene>
    <name evidence="1" type="ORF">AB3N04_07870</name>
</gene>
<protein>
    <recommendedName>
        <fullName evidence="2">N-acetyltransferase domain-containing protein</fullName>
    </recommendedName>
</protein>
<dbReference type="AlphaFoldDB" id="A0AB39BWG0"/>
<name>A0AB39BWG0_9BACI</name>
<sequence>MKIVSLSYDNWEKYRRPLIRFSKRYDKSPRQSVYSWIFQLKKHHIEDAGTSIKIALWEGKIIACSVVSHYGSKLSSMLISPKYKQTHLLANLTEATLQDLGVLYRRIRYNDEAGIKMALQAGLVCFSYLEDRDGKVYLWFGGGHWHSDDISEKEA</sequence>
<dbReference type="EMBL" id="CP162551">
    <property type="protein sequence ID" value="XDI38227.1"/>
    <property type="molecule type" value="Genomic_DNA"/>
</dbReference>
<dbReference type="RefSeq" id="WP_368505542.1">
    <property type="nucleotide sequence ID" value="NZ_CP162551.1"/>
</dbReference>
<organism evidence="1">
    <name type="scientific">Alkalihalophilus sp. As8PL</name>
    <dbReference type="NCBI Taxonomy" id="3237103"/>
    <lineage>
        <taxon>Bacteria</taxon>
        <taxon>Bacillati</taxon>
        <taxon>Bacillota</taxon>
        <taxon>Bacilli</taxon>
        <taxon>Bacillales</taxon>
        <taxon>Bacillaceae</taxon>
        <taxon>Alkalihalophilus</taxon>
    </lineage>
</organism>
<accession>A0AB39BWG0</accession>
<proteinExistence type="predicted"/>
<evidence type="ECO:0008006" key="2">
    <source>
        <dbReference type="Google" id="ProtNLM"/>
    </source>
</evidence>